<feature type="region of interest" description="Disordered" evidence="1">
    <location>
        <begin position="1"/>
        <end position="25"/>
    </location>
</feature>
<evidence type="ECO:0000313" key="4">
    <source>
        <dbReference type="Proteomes" id="UP001485043"/>
    </source>
</evidence>
<reference evidence="3 4" key="1">
    <citation type="journal article" date="2024" name="Nat. Commun.">
        <title>Phylogenomics reveals the evolutionary origins of lichenization in chlorophyte algae.</title>
        <authorList>
            <person name="Puginier C."/>
            <person name="Libourel C."/>
            <person name="Otte J."/>
            <person name="Skaloud P."/>
            <person name="Haon M."/>
            <person name="Grisel S."/>
            <person name="Petersen M."/>
            <person name="Berrin J.G."/>
            <person name="Delaux P.M."/>
            <person name="Dal Grande F."/>
            <person name="Keller J."/>
        </authorList>
    </citation>
    <scope>NUCLEOTIDE SEQUENCE [LARGE SCALE GENOMIC DNA]</scope>
    <source>
        <strain evidence="3 4">SAG 2523</strain>
    </source>
</reference>
<comment type="caution">
    <text evidence="3">The sequence shown here is derived from an EMBL/GenBank/DDBJ whole genome shotgun (WGS) entry which is preliminary data.</text>
</comment>
<keyword evidence="4" id="KW-1185">Reference proteome</keyword>
<dbReference type="EMBL" id="JALJOV010000002">
    <property type="protein sequence ID" value="KAK9869031.1"/>
    <property type="molecule type" value="Genomic_DNA"/>
</dbReference>
<proteinExistence type="predicted"/>
<evidence type="ECO:0000313" key="3">
    <source>
        <dbReference type="EMBL" id="KAK9869031.1"/>
    </source>
</evidence>
<dbReference type="Gene3D" id="1.10.8.10">
    <property type="entry name" value="DNA helicase RuvA subunit, C-terminal domain"/>
    <property type="match status" value="1"/>
</dbReference>
<dbReference type="Proteomes" id="UP001485043">
    <property type="component" value="Unassembled WGS sequence"/>
</dbReference>
<feature type="compositionally biased region" description="Basic and acidic residues" evidence="1">
    <location>
        <begin position="9"/>
        <end position="18"/>
    </location>
</feature>
<dbReference type="InterPro" id="IPR052617">
    <property type="entry name" value="Huntingtin-int_K"/>
</dbReference>
<dbReference type="Pfam" id="PF19026">
    <property type="entry name" value="UBA_HYPK"/>
    <property type="match status" value="1"/>
</dbReference>
<dbReference type="PANTHER" id="PTHR31184">
    <property type="entry name" value="HUNTINGTIN-INTERACTING PROTEIN K FAMILY MEMBER"/>
    <property type="match status" value="1"/>
</dbReference>
<dbReference type="PANTHER" id="PTHR31184:SF2">
    <property type="entry name" value="HUNTINGTIN-INTERACTING PROTEIN K"/>
    <property type="match status" value="1"/>
</dbReference>
<accession>A0AAW1TLE6</accession>
<protein>
    <recommendedName>
        <fullName evidence="2">Nascent polypeptide-associated complex subunit alpha-like UBA domain-containing protein</fullName>
    </recommendedName>
</protein>
<gene>
    <name evidence="3" type="ORF">WJX84_003795</name>
</gene>
<sequence>MSEETGANSEEKKTREGAEQAQALDRVTDHVEEKEMDANKVHKAMQNIAAAQKADKEAQRVRDRQLAAVKIKASDVSIIVQQFEIDSKTAERCLREHDGSVKQALVALL</sequence>
<dbReference type="InterPro" id="IPR044034">
    <property type="entry name" value="NAC-like_UBA"/>
</dbReference>
<dbReference type="InterPro" id="IPR038922">
    <property type="entry name" value="HYPK_UBA"/>
</dbReference>
<evidence type="ECO:0000259" key="2">
    <source>
        <dbReference type="Pfam" id="PF19026"/>
    </source>
</evidence>
<evidence type="ECO:0000256" key="1">
    <source>
        <dbReference type="SAM" id="MobiDB-lite"/>
    </source>
</evidence>
<dbReference type="GO" id="GO:0050821">
    <property type="term" value="P:protein stabilization"/>
    <property type="evidence" value="ECO:0007669"/>
    <property type="project" value="TreeGrafter"/>
</dbReference>
<organism evidence="3 4">
    <name type="scientific">Apatococcus fuscideae</name>
    <dbReference type="NCBI Taxonomy" id="2026836"/>
    <lineage>
        <taxon>Eukaryota</taxon>
        <taxon>Viridiplantae</taxon>
        <taxon>Chlorophyta</taxon>
        <taxon>core chlorophytes</taxon>
        <taxon>Trebouxiophyceae</taxon>
        <taxon>Chlorellales</taxon>
        <taxon>Chlorellaceae</taxon>
        <taxon>Apatococcus</taxon>
    </lineage>
</organism>
<dbReference type="AlphaFoldDB" id="A0AAW1TLE6"/>
<feature type="domain" description="Nascent polypeptide-associated complex subunit alpha-like UBA" evidence="2">
    <location>
        <begin position="69"/>
        <end position="109"/>
    </location>
</feature>
<dbReference type="CDD" id="cd14361">
    <property type="entry name" value="UBA_HYPK"/>
    <property type="match status" value="1"/>
</dbReference>
<name>A0AAW1TLE6_9CHLO</name>